<dbReference type="InterPro" id="IPR002402">
    <property type="entry name" value="Cyt_P450_E_grp-II"/>
</dbReference>
<keyword evidence="7 9" id="KW-0503">Monooxygenase</keyword>
<evidence type="ECO:0000256" key="9">
    <source>
        <dbReference type="RuleBase" id="RU000461"/>
    </source>
</evidence>
<evidence type="ECO:0000256" key="7">
    <source>
        <dbReference type="ARBA" id="ARBA00023033"/>
    </source>
</evidence>
<evidence type="ECO:0000256" key="3">
    <source>
        <dbReference type="ARBA" id="ARBA00022617"/>
    </source>
</evidence>
<evidence type="ECO:0000256" key="10">
    <source>
        <dbReference type="SAM" id="Phobius"/>
    </source>
</evidence>
<evidence type="ECO:0000313" key="11">
    <source>
        <dbReference type="EMBL" id="KAF2767836.1"/>
    </source>
</evidence>
<dbReference type="GO" id="GO:0005506">
    <property type="term" value="F:iron ion binding"/>
    <property type="evidence" value="ECO:0007669"/>
    <property type="project" value="InterPro"/>
</dbReference>
<dbReference type="InterPro" id="IPR036396">
    <property type="entry name" value="Cyt_P450_sf"/>
</dbReference>
<protein>
    <submittedName>
        <fullName evidence="11">Putative P450 monooxygenase</fullName>
    </submittedName>
</protein>
<dbReference type="PANTHER" id="PTHR24287">
    <property type="entry name" value="P450, PUTATIVE (EUROFUNG)-RELATED"/>
    <property type="match status" value="1"/>
</dbReference>
<keyword evidence="10" id="KW-1133">Transmembrane helix</keyword>
<dbReference type="GO" id="GO:0020037">
    <property type="term" value="F:heme binding"/>
    <property type="evidence" value="ECO:0007669"/>
    <property type="project" value="InterPro"/>
</dbReference>
<comment type="cofactor">
    <cofactor evidence="1 8">
        <name>heme</name>
        <dbReference type="ChEBI" id="CHEBI:30413"/>
    </cofactor>
</comment>
<evidence type="ECO:0000256" key="5">
    <source>
        <dbReference type="ARBA" id="ARBA00023002"/>
    </source>
</evidence>
<dbReference type="CDD" id="cd11063">
    <property type="entry name" value="CYP52"/>
    <property type="match status" value="1"/>
</dbReference>
<evidence type="ECO:0000256" key="8">
    <source>
        <dbReference type="PIRSR" id="PIRSR602402-1"/>
    </source>
</evidence>
<dbReference type="EMBL" id="ML995851">
    <property type="protein sequence ID" value="KAF2767836.1"/>
    <property type="molecule type" value="Genomic_DNA"/>
</dbReference>
<keyword evidence="12" id="KW-1185">Reference proteome</keyword>
<dbReference type="InterPro" id="IPR047146">
    <property type="entry name" value="Cyt_P450_E_CYP52_fungi"/>
</dbReference>
<name>A0A6G1L4T7_9PEZI</name>
<evidence type="ECO:0000256" key="6">
    <source>
        <dbReference type="ARBA" id="ARBA00023004"/>
    </source>
</evidence>
<dbReference type="InterPro" id="IPR017972">
    <property type="entry name" value="Cyt_P450_CS"/>
</dbReference>
<dbReference type="OrthoDB" id="1470350at2759"/>
<reference evidence="11" key="1">
    <citation type="journal article" date="2020" name="Stud. Mycol.">
        <title>101 Dothideomycetes genomes: a test case for predicting lifestyles and emergence of pathogens.</title>
        <authorList>
            <person name="Haridas S."/>
            <person name="Albert R."/>
            <person name="Binder M."/>
            <person name="Bloem J."/>
            <person name="Labutti K."/>
            <person name="Salamov A."/>
            <person name="Andreopoulos B."/>
            <person name="Baker S."/>
            <person name="Barry K."/>
            <person name="Bills G."/>
            <person name="Bluhm B."/>
            <person name="Cannon C."/>
            <person name="Castanera R."/>
            <person name="Culley D."/>
            <person name="Daum C."/>
            <person name="Ezra D."/>
            <person name="Gonzalez J."/>
            <person name="Henrissat B."/>
            <person name="Kuo A."/>
            <person name="Liang C."/>
            <person name="Lipzen A."/>
            <person name="Lutzoni F."/>
            <person name="Magnuson J."/>
            <person name="Mondo S."/>
            <person name="Nolan M."/>
            <person name="Ohm R."/>
            <person name="Pangilinan J."/>
            <person name="Park H.-J."/>
            <person name="Ramirez L."/>
            <person name="Alfaro M."/>
            <person name="Sun H."/>
            <person name="Tritt A."/>
            <person name="Yoshinaga Y."/>
            <person name="Zwiers L.-H."/>
            <person name="Turgeon B."/>
            <person name="Goodwin S."/>
            <person name="Spatafora J."/>
            <person name="Crous P."/>
            <person name="Grigoriev I."/>
        </authorList>
    </citation>
    <scope>NUCLEOTIDE SEQUENCE</scope>
    <source>
        <strain evidence="11">CBS 116005</strain>
    </source>
</reference>
<keyword evidence="5 9" id="KW-0560">Oxidoreductase</keyword>
<dbReference type="AlphaFoldDB" id="A0A6G1L4T7"/>
<feature type="transmembrane region" description="Helical" evidence="10">
    <location>
        <begin position="12"/>
        <end position="32"/>
    </location>
</feature>
<gene>
    <name evidence="11" type="ORF">EJ03DRAFT_375823</name>
</gene>
<keyword evidence="3 8" id="KW-0349">Heme</keyword>
<dbReference type="PRINTS" id="PR00385">
    <property type="entry name" value="P450"/>
</dbReference>
<dbReference type="PANTHER" id="PTHR24287:SF17">
    <property type="entry name" value="P450, PUTATIVE (EUROFUNG)-RELATED"/>
    <property type="match status" value="1"/>
</dbReference>
<comment type="similarity">
    <text evidence="2 9">Belongs to the cytochrome P450 family.</text>
</comment>
<dbReference type="SUPFAM" id="SSF48264">
    <property type="entry name" value="Cytochrome P450"/>
    <property type="match status" value="1"/>
</dbReference>
<accession>A0A6G1L4T7</accession>
<organism evidence="11 12">
    <name type="scientific">Teratosphaeria nubilosa</name>
    <dbReference type="NCBI Taxonomy" id="161662"/>
    <lineage>
        <taxon>Eukaryota</taxon>
        <taxon>Fungi</taxon>
        <taxon>Dikarya</taxon>
        <taxon>Ascomycota</taxon>
        <taxon>Pezizomycotina</taxon>
        <taxon>Dothideomycetes</taxon>
        <taxon>Dothideomycetidae</taxon>
        <taxon>Mycosphaerellales</taxon>
        <taxon>Teratosphaeriaceae</taxon>
        <taxon>Teratosphaeria</taxon>
    </lineage>
</organism>
<evidence type="ECO:0000313" key="12">
    <source>
        <dbReference type="Proteomes" id="UP000799436"/>
    </source>
</evidence>
<evidence type="ECO:0000256" key="1">
    <source>
        <dbReference type="ARBA" id="ARBA00001971"/>
    </source>
</evidence>
<keyword evidence="10" id="KW-0812">Transmembrane</keyword>
<dbReference type="PRINTS" id="PR00464">
    <property type="entry name" value="EP450II"/>
</dbReference>
<dbReference type="InterPro" id="IPR001128">
    <property type="entry name" value="Cyt_P450"/>
</dbReference>
<feature type="binding site" description="axial binding residue" evidence="8">
    <location>
        <position position="473"/>
    </location>
    <ligand>
        <name>heme</name>
        <dbReference type="ChEBI" id="CHEBI:30413"/>
    </ligand>
    <ligandPart>
        <name>Fe</name>
        <dbReference type="ChEBI" id="CHEBI:18248"/>
    </ligandPart>
</feature>
<dbReference type="Gene3D" id="1.10.630.10">
    <property type="entry name" value="Cytochrome P450"/>
    <property type="match status" value="1"/>
</dbReference>
<evidence type="ECO:0000256" key="4">
    <source>
        <dbReference type="ARBA" id="ARBA00022723"/>
    </source>
</evidence>
<dbReference type="Pfam" id="PF00067">
    <property type="entry name" value="p450"/>
    <property type="match status" value="1"/>
</dbReference>
<evidence type="ECO:0000256" key="2">
    <source>
        <dbReference type="ARBA" id="ARBA00010617"/>
    </source>
</evidence>
<dbReference type="GO" id="GO:0016712">
    <property type="term" value="F:oxidoreductase activity, acting on paired donors, with incorporation or reduction of molecular oxygen, reduced flavin or flavoprotein as one donor, and incorporation of one atom of oxygen"/>
    <property type="evidence" value="ECO:0007669"/>
    <property type="project" value="InterPro"/>
</dbReference>
<keyword evidence="6 8" id="KW-0408">Iron</keyword>
<keyword evidence="4 8" id="KW-0479">Metal-binding</keyword>
<dbReference type="Proteomes" id="UP000799436">
    <property type="component" value="Unassembled WGS sequence"/>
</dbReference>
<sequence>METAGTMDLASLPYATKAIVALTLLVILYQLYFHLTTGAARRTLQRTKGTRPAPWIAGFSDHLFGWALFRANVQAIKDRCILRLAQERFHVTGANTFRMVVLGRHVHFTIEPENLKCIQATEHKKWSLGRRRIQGFTPLLGAGIFTTDGAAWAHSREMLRPNFVKSQVRDLEALEGHVRALVQGLPGEGREVDLGAWLFRLTMDSATEFLFGESTHSLTSPADSRFATAFGRSQDYIAELARYGVFAPLLISRQKREQFNQDRAFVHTFVDTYVRKGLSKRPHLLSQGEKPAPTTQRYVFIDELVRQSPDPIRIRSELLNILLAGRDTTASLLTNVWFVLSRRPDIWAALQAEIAPLNNQPPTFDQLKDLKYLKALLNESLRLHPVVPVNSREALEDTTLPLGGGPDGTSPIFIKKGEIVAWSLYAMHRRTDYYGPDAEAFQPERWLDDPVTGRKGLRPGWEFLPFNGGARICLGQQFALTEAAYVTVRLGQGFSRVEGRGDGVWREGLALTCVNLEGARVGLWRR</sequence>
<dbReference type="PRINTS" id="PR01239">
    <property type="entry name" value="EP450IICYP52"/>
</dbReference>
<dbReference type="PROSITE" id="PS00086">
    <property type="entry name" value="CYTOCHROME_P450"/>
    <property type="match status" value="1"/>
</dbReference>
<dbReference type="InterPro" id="IPR002974">
    <property type="entry name" value="Cyt_P450_E_CYP52_ascomycetes"/>
</dbReference>
<proteinExistence type="inferred from homology"/>
<keyword evidence="10" id="KW-0472">Membrane</keyword>